<dbReference type="AlphaFoldDB" id="A0A8T0UAH4"/>
<sequence>MPAAAQEPWSILAAIPDVVGYTKEKRIMPPGTDISVARNELPRVSVLTVSPHISLLACLGLYPYVAAADRSGLLLLCGTHPVTSTSATISYHICDARTGEAASLPNPPRRMACYGTSIGLIVKGDGCMVAGLQSVSGGGGAATLLSYKVGNCCTWREREITCSPPLPRDWYPEGAISHGGMLWWVDLSFGLLACDPFVEEPELLHVPLPQVLDELPADDQINCGARRCVKVSGGRLRYVQIHGDAGTPVVSTWALTDAGEWNPERRMPMAEVWIDESYVNTMLPLSIPAHALLHPTNPDRVYFFLRSCIFAVDLRLRKLMEFNECEMRAPPRELLLKRSSRFVHAWQYDPSSNRSDTLTLYRHA</sequence>
<dbReference type="Pfam" id="PF07762">
    <property type="entry name" value="DUF1618"/>
    <property type="match status" value="1"/>
</dbReference>
<dbReference type="InterPro" id="IPR011676">
    <property type="entry name" value="DUF1618"/>
</dbReference>
<comment type="caution">
    <text evidence="2">The sequence shown here is derived from an EMBL/GenBank/DDBJ whole genome shotgun (WGS) entry which is preliminary data.</text>
</comment>
<dbReference type="EMBL" id="CM029042">
    <property type="protein sequence ID" value="KAG2621682.1"/>
    <property type="molecule type" value="Genomic_DNA"/>
</dbReference>
<dbReference type="PANTHER" id="PTHR33086:SF46">
    <property type="entry name" value="EXPRESSED PROTEIN"/>
    <property type="match status" value="1"/>
</dbReference>
<keyword evidence="3" id="KW-1185">Reference proteome</keyword>
<evidence type="ECO:0000259" key="1">
    <source>
        <dbReference type="Pfam" id="PF07762"/>
    </source>
</evidence>
<dbReference type="Proteomes" id="UP000823388">
    <property type="component" value="Chromosome 3N"/>
</dbReference>
<reference evidence="2" key="1">
    <citation type="submission" date="2020-05" db="EMBL/GenBank/DDBJ databases">
        <title>WGS assembly of Panicum virgatum.</title>
        <authorList>
            <person name="Lovell J.T."/>
            <person name="Jenkins J."/>
            <person name="Shu S."/>
            <person name="Juenger T.E."/>
            <person name="Schmutz J."/>
        </authorList>
    </citation>
    <scope>NUCLEOTIDE SEQUENCE</scope>
    <source>
        <strain evidence="2">AP13</strain>
    </source>
</reference>
<dbReference type="PANTHER" id="PTHR33086">
    <property type="entry name" value="OS05G0468200 PROTEIN-RELATED"/>
    <property type="match status" value="1"/>
</dbReference>
<protein>
    <recommendedName>
        <fullName evidence="1">DUF1618 domain-containing protein</fullName>
    </recommendedName>
</protein>
<name>A0A8T0UAH4_PANVG</name>
<evidence type="ECO:0000313" key="3">
    <source>
        <dbReference type="Proteomes" id="UP000823388"/>
    </source>
</evidence>
<accession>A0A8T0UAH4</accession>
<evidence type="ECO:0000313" key="2">
    <source>
        <dbReference type="EMBL" id="KAG2621682.1"/>
    </source>
</evidence>
<proteinExistence type="predicted"/>
<gene>
    <name evidence="2" type="ORF">PVAP13_3NG314300</name>
</gene>
<organism evidence="2 3">
    <name type="scientific">Panicum virgatum</name>
    <name type="common">Blackwell switchgrass</name>
    <dbReference type="NCBI Taxonomy" id="38727"/>
    <lineage>
        <taxon>Eukaryota</taxon>
        <taxon>Viridiplantae</taxon>
        <taxon>Streptophyta</taxon>
        <taxon>Embryophyta</taxon>
        <taxon>Tracheophyta</taxon>
        <taxon>Spermatophyta</taxon>
        <taxon>Magnoliopsida</taxon>
        <taxon>Liliopsida</taxon>
        <taxon>Poales</taxon>
        <taxon>Poaceae</taxon>
        <taxon>PACMAD clade</taxon>
        <taxon>Panicoideae</taxon>
        <taxon>Panicodae</taxon>
        <taxon>Paniceae</taxon>
        <taxon>Panicinae</taxon>
        <taxon>Panicum</taxon>
        <taxon>Panicum sect. Hiantes</taxon>
    </lineage>
</organism>
<feature type="domain" description="DUF1618" evidence="1">
    <location>
        <begin position="184"/>
        <end position="302"/>
    </location>
</feature>